<accession>A0ABR2KH21</accession>
<keyword evidence="1" id="KW-1133">Transmembrane helix</keyword>
<gene>
    <name evidence="3" type="ORF">M9Y10_035206</name>
</gene>
<dbReference type="InterPro" id="IPR040202">
    <property type="entry name" value="Brl1/Brr6"/>
</dbReference>
<reference evidence="3 4" key="1">
    <citation type="submission" date="2024-04" db="EMBL/GenBank/DDBJ databases">
        <title>Tritrichomonas musculus Genome.</title>
        <authorList>
            <person name="Alves-Ferreira E."/>
            <person name="Grigg M."/>
            <person name="Lorenzi H."/>
            <person name="Galac M."/>
        </authorList>
    </citation>
    <scope>NUCLEOTIDE SEQUENCE [LARGE SCALE GENOMIC DNA]</scope>
    <source>
        <strain evidence="3 4">EAF2021</strain>
    </source>
</reference>
<feature type="transmembrane region" description="Helical" evidence="1">
    <location>
        <begin position="53"/>
        <end position="71"/>
    </location>
</feature>
<dbReference type="SMART" id="SM01042">
    <property type="entry name" value="Brr6_like_C_C"/>
    <property type="match status" value="1"/>
</dbReference>
<protein>
    <recommendedName>
        <fullName evidence="2">Brl1/Brr6 domain-containing protein</fullName>
    </recommendedName>
</protein>
<dbReference type="Proteomes" id="UP001470230">
    <property type="component" value="Unassembled WGS sequence"/>
</dbReference>
<keyword evidence="4" id="KW-1185">Reference proteome</keyword>
<dbReference type="InterPro" id="IPR018767">
    <property type="entry name" value="Brl1/Brr6_dom"/>
</dbReference>
<proteinExistence type="predicted"/>
<name>A0ABR2KH21_9EUKA</name>
<dbReference type="EMBL" id="JAPFFF010000005">
    <property type="protein sequence ID" value="KAK8890430.1"/>
    <property type="molecule type" value="Genomic_DNA"/>
</dbReference>
<organism evidence="3 4">
    <name type="scientific">Tritrichomonas musculus</name>
    <dbReference type="NCBI Taxonomy" id="1915356"/>
    <lineage>
        <taxon>Eukaryota</taxon>
        <taxon>Metamonada</taxon>
        <taxon>Parabasalia</taxon>
        <taxon>Tritrichomonadida</taxon>
        <taxon>Tritrichomonadidae</taxon>
        <taxon>Tritrichomonas</taxon>
    </lineage>
</organism>
<keyword evidence="1" id="KW-0472">Membrane</keyword>
<evidence type="ECO:0000313" key="3">
    <source>
        <dbReference type="EMBL" id="KAK8890430.1"/>
    </source>
</evidence>
<dbReference type="Pfam" id="PF10104">
    <property type="entry name" value="Brr6_like_C_C"/>
    <property type="match status" value="1"/>
</dbReference>
<dbReference type="PANTHER" id="PTHR28136:SF1">
    <property type="entry name" value="NUCLEUS EXPORT PROTEIN BRL1"/>
    <property type="match status" value="1"/>
</dbReference>
<evidence type="ECO:0000256" key="1">
    <source>
        <dbReference type="SAM" id="Phobius"/>
    </source>
</evidence>
<evidence type="ECO:0000313" key="4">
    <source>
        <dbReference type="Proteomes" id="UP001470230"/>
    </source>
</evidence>
<sequence length="185" mass="21804">MITKRNSSPIKNSRELAELESRISPRNSPIRNRNKNHSFQDFLRFLNNNFMKFVMNIFIILILVLFILFYIKLRKEKKDEIETLKNSTSPIQRECQEKYEINGCDKISQNSKNIPRLVKICEQFDKCRNEKINIPLLSELIISHIGSLTEEFIDALNLQSIFAIFTFLCIIILIDSIRNRPKIVL</sequence>
<feature type="transmembrane region" description="Helical" evidence="1">
    <location>
        <begin position="155"/>
        <end position="174"/>
    </location>
</feature>
<keyword evidence="1" id="KW-0812">Transmembrane</keyword>
<evidence type="ECO:0000259" key="2">
    <source>
        <dbReference type="SMART" id="SM01042"/>
    </source>
</evidence>
<comment type="caution">
    <text evidence="3">The sequence shown here is derived from an EMBL/GenBank/DDBJ whole genome shotgun (WGS) entry which is preliminary data.</text>
</comment>
<feature type="domain" description="Brl1/Brr6" evidence="2">
    <location>
        <begin position="47"/>
        <end position="178"/>
    </location>
</feature>
<dbReference type="PANTHER" id="PTHR28136">
    <property type="entry name" value="NUCLEUS EXPORT PROTEIN BRR6"/>
    <property type="match status" value="1"/>
</dbReference>